<dbReference type="KEGG" id="aell:AELL_0201"/>
<sequence length="187" mass="22307">MNEKEKLENYERFLGEFKEQGNHWDKIEKRTATLFQVLIDGDLKELVFVLKHYPKYIEIVCDHFRYSYNYGGNEADIYAASKLLTMSEGYHQKQFVRNLIRKLPKISDFDITKLNSFLAELLEKQEQIHSIILSFYKNEIERNINTNNYHKLQIKVLEKNLQKLPINNDFDFSASDRDANLDIPYMD</sequence>
<protein>
    <submittedName>
        <fullName evidence="2">Uncharacterized protein</fullName>
    </submittedName>
</protein>
<dbReference type="EMBL" id="NXIG01000001">
    <property type="protein sequence ID" value="RXI33100.1"/>
    <property type="molecule type" value="Genomic_DNA"/>
</dbReference>
<organism evidence="2 4">
    <name type="scientific">Arcobacter ellisii</name>
    <dbReference type="NCBI Taxonomy" id="913109"/>
    <lineage>
        <taxon>Bacteria</taxon>
        <taxon>Pseudomonadati</taxon>
        <taxon>Campylobacterota</taxon>
        <taxon>Epsilonproteobacteria</taxon>
        <taxon>Campylobacterales</taxon>
        <taxon>Arcobacteraceae</taxon>
        <taxon>Arcobacter</taxon>
    </lineage>
</organism>
<name>A0A347U4X8_9BACT</name>
<dbReference type="Proteomes" id="UP000290588">
    <property type="component" value="Unassembled WGS sequence"/>
</dbReference>
<evidence type="ECO:0000313" key="3">
    <source>
        <dbReference type="Proteomes" id="UP000262582"/>
    </source>
</evidence>
<dbReference type="Proteomes" id="UP000262582">
    <property type="component" value="Chromosome"/>
</dbReference>
<gene>
    <name evidence="1" type="ORF">AELL_0201</name>
    <name evidence="2" type="ORF">CP962_01440</name>
</gene>
<evidence type="ECO:0000313" key="1">
    <source>
        <dbReference type="EMBL" id="AXX93906.1"/>
    </source>
</evidence>
<accession>A0A347U4X8</accession>
<dbReference type="RefSeq" id="WP_118916157.1">
    <property type="nucleotide sequence ID" value="NZ_CP032097.1"/>
</dbReference>
<reference evidence="2 4" key="1">
    <citation type="submission" date="2017-09" db="EMBL/GenBank/DDBJ databases">
        <title>Genomics of the genus Arcobacter.</title>
        <authorList>
            <person name="Perez-Cataluna A."/>
            <person name="Figueras M.J."/>
            <person name="Salas-Masso N."/>
        </authorList>
    </citation>
    <scope>NUCLEOTIDE SEQUENCE [LARGE SCALE GENOMIC DNA]</scope>
    <source>
        <strain evidence="2 4">CECT 7837</strain>
    </source>
</reference>
<reference evidence="1 3" key="2">
    <citation type="submission" date="2018-08" db="EMBL/GenBank/DDBJ databases">
        <title>Complete genome of the Arcobacter ellisii type strain LMG 26155.</title>
        <authorList>
            <person name="Miller W.G."/>
            <person name="Yee E."/>
            <person name="Bono J.L."/>
        </authorList>
    </citation>
    <scope>NUCLEOTIDE SEQUENCE [LARGE SCALE GENOMIC DNA]</scope>
    <source>
        <strain evidence="1 3">LMG 26155</strain>
    </source>
</reference>
<dbReference type="OrthoDB" id="5343212at2"/>
<evidence type="ECO:0000313" key="2">
    <source>
        <dbReference type="EMBL" id="RXI33100.1"/>
    </source>
</evidence>
<keyword evidence="3" id="KW-1185">Reference proteome</keyword>
<evidence type="ECO:0000313" key="4">
    <source>
        <dbReference type="Proteomes" id="UP000290588"/>
    </source>
</evidence>
<dbReference type="AlphaFoldDB" id="A0A347U4X8"/>
<dbReference type="EMBL" id="CP032097">
    <property type="protein sequence ID" value="AXX93906.1"/>
    <property type="molecule type" value="Genomic_DNA"/>
</dbReference>
<proteinExistence type="predicted"/>